<dbReference type="SUPFAM" id="SSF48403">
    <property type="entry name" value="Ankyrin repeat"/>
    <property type="match status" value="1"/>
</dbReference>
<evidence type="ECO:0000313" key="5">
    <source>
        <dbReference type="Proteomes" id="UP000297693"/>
    </source>
</evidence>
<dbReference type="Pfam" id="PF12796">
    <property type="entry name" value="Ank_2"/>
    <property type="match status" value="1"/>
</dbReference>
<dbReference type="PANTHER" id="PTHR24201">
    <property type="entry name" value="ANK_REP_REGION DOMAIN-CONTAINING PROTEIN"/>
    <property type="match status" value="1"/>
</dbReference>
<protein>
    <submittedName>
        <fullName evidence="4">Uncharacterized protein</fullName>
    </submittedName>
</protein>
<sequence>MIVDLTCMHCFALHHISESKVAGKKGKFRCIRCKALTPFSFKTEVKSSNITESPSEETKSHLILFDLNFELSIPSSPLRGQLQGTFFQQINVFWFEDKIMFLTPEEHGHFEAKNFVTITGSFDPKKLKGLQFDIRPSDAPNPNREIIVSPSFHTNSGFRFSLYVEDQDQKTVRGRLYLAIPDAQNTYFYGAFTAEKILSVKFSAEGSTDVVIPEFLSNFLTAKVLLLSGNIIYVQDSFNRLNNDEKEKLFQFIIENWKIESPEEPLSFKFFQENVEFEIVTSEKKLNEAIVFLIANQVLVGEKFWNALKKKIKKSPTKEESYLQILKKKYPNEIEQIIVELANRMVIPKDPGSIIARDDAESLKALIESGFSVNYVKESDETNPLRFSLLQESVLGETSKCALVLLEAGADCNYVDTIGENALFKLCQNNSMHLQEKLMLIDILLKHGIQVNHRSQNQMTALHWCGLFGEPSLAKKLIQAGIDLEITDSTLNSALHECCKFGHSSVLALLLEAGAKANNKNDEGKTGRDLAFEALEIAQLEGDIENQERYERILSLLDVYGG</sequence>
<keyword evidence="1" id="KW-0677">Repeat</keyword>
<dbReference type="PROSITE" id="PS50297">
    <property type="entry name" value="ANK_REP_REGION"/>
    <property type="match status" value="1"/>
</dbReference>
<dbReference type="Pfam" id="PF00023">
    <property type="entry name" value="Ank"/>
    <property type="match status" value="1"/>
</dbReference>
<dbReference type="AlphaFoldDB" id="A0A4R9KBU8"/>
<evidence type="ECO:0000313" key="4">
    <source>
        <dbReference type="EMBL" id="TGL62304.1"/>
    </source>
</evidence>
<keyword evidence="5" id="KW-1185">Reference proteome</keyword>
<dbReference type="InterPro" id="IPR002110">
    <property type="entry name" value="Ankyrin_rpt"/>
</dbReference>
<reference evidence="4" key="1">
    <citation type="journal article" date="2019" name="PLoS Negl. Trop. Dis.">
        <title>Revisiting the worldwide diversity of Leptospira species in the environment.</title>
        <authorList>
            <person name="Vincent A.T."/>
            <person name="Schiettekatte O."/>
            <person name="Bourhy P."/>
            <person name="Veyrier F.J."/>
            <person name="Picardeau M."/>
        </authorList>
    </citation>
    <scope>NUCLEOTIDE SEQUENCE [LARGE SCALE GENOMIC DNA]</scope>
    <source>
        <strain evidence="4">201702476</strain>
    </source>
</reference>
<evidence type="ECO:0000256" key="2">
    <source>
        <dbReference type="ARBA" id="ARBA00023043"/>
    </source>
</evidence>
<dbReference type="SMART" id="SM00248">
    <property type="entry name" value="ANK"/>
    <property type="match status" value="4"/>
</dbReference>
<dbReference type="InterPro" id="IPR050776">
    <property type="entry name" value="Ank_Repeat/CDKN_Inhibitor"/>
</dbReference>
<dbReference type="OrthoDB" id="342613at2"/>
<proteinExistence type="predicted"/>
<dbReference type="Gene3D" id="1.25.40.20">
    <property type="entry name" value="Ankyrin repeat-containing domain"/>
    <property type="match status" value="1"/>
</dbReference>
<accession>A0A4R9KBU8</accession>
<name>A0A4R9KBU8_9LEPT</name>
<dbReference type="EMBL" id="RQGD01000010">
    <property type="protein sequence ID" value="TGL62304.1"/>
    <property type="molecule type" value="Genomic_DNA"/>
</dbReference>
<gene>
    <name evidence="4" type="ORF">EHQ58_03650</name>
</gene>
<organism evidence="4 5">
    <name type="scientific">Leptospira ognonensis</name>
    <dbReference type="NCBI Taxonomy" id="2484945"/>
    <lineage>
        <taxon>Bacteria</taxon>
        <taxon>Pseudomonadati</taxon>
        <taxon>Spirochaetota</taxon>
        <taxon>Spirochaetia</taxon>
        <taxon>Leptospirales</taxon>
        <taxon>Leptospiraceae</taxon>
        <taxon>Leptospira</taxon>
    </lineage>
</organism>
<dbReference type="RefSeq" id="WP_135622075.1">
    <property type="nucleotide sequence ID" value="NZ_RQGD01000010.1"/>
</dbReference>
<dbReference type="InterPro" id="IPR036770">
    <property type="entry name" value="Ankyrin_rpt-contain_sf"/>
</dbReference>
<keyword evidence="2 3" id="KW-0040">ANK repeat</keyword>
<dbReference type="PROSITE" id="PS50088">
    <property type="entry name" value="ANK_REPEAT"/>
    <property type="match status" value="2"/>
</dbReference>
<comment type="caution">
    <text evidence="4">The sequence shown here is derived from an EMBL/GenBank/DDBJ whole genome shotgun (WGS) entry which is preliminary data.</text>
</comment>
<evidence type="ECO:0000256" key="1">
    <source>
        <dbReference type="ARBA" id="ARBA00022737"/>
    </source>
</evidence>
<feature type="repeat" description="ANK" evidence="3">
    <location>
        <begin position="490"/>
        <end position="522"/>
    </location>
</feature>
<feature type="repeat" description="ANK" evidence="3">
    <location>
        <begin position="457"/>
        <end position="489"/>
    </location>
</feature>
<dbReference type="Proteomes" id="UP000297693">
    <property type="component" value="Unassembled WGS sequence"/>
</dbReference>
<evidence type="ECO:0000256" key="3">
    <source>
        <dbReference type="PROSITE-ProRule" id="PRU00023"/>
    </source>
</evidence>